<dbReference type="InterPro" id="IPR046219">
    <property type="entry name" value="DUF6252"/>
</dbReference>
<dbReference type="PROSITE" id="PS51257">
    <property type="entry name" value="PROKAR_LIPOPROTEIN"/>
    <property type="match status" value="1"/>
</dbReference>
<organism evidence="1 2">
    <name type="scientific">Flavobacterium aquicola</name>
    <dbReference type="NCBI Taxonomy" id="1682742"/>
    <lineage>
        <taxon>Bacteria</taxon>
        <taxon>Pseudomonadati</taxon>
        <taxon>Bacteroidota</taxon>
        <taxon>Flavobacteriia</taxon>
        <taxon>Flavobacteriales</taxon>
        <taxon>Flavobacteriaceae</taxon>
        <taxon>Flavobacterium</taxon>
    </lineage>
</organism>
<accession>A0A3E0EE91</accession>
<dbReference type="Pfam" id="PF19765">
    <property type="entry name" value="DUF6252"/>
    <property type="match status" value="1"/>
</dbReference>
<dbReference type="AlphaFoldDB" id="A0A3E0EE91"/>
<comment type="caution">
    <text evidence="1">The sequence shown here is derived from an EMBL/GenBank/DDBJ whole genome shotgun (WGS) entry which is preliminary data.</text>
</comment>
<sequence length="182" mass="20461">MKKITQLLLILPFILFSCSSDDDSDDTKSDDAAKPEFAMTATINGQSFKANNPFGTNLYSSTNLWDYYPLEDFVMLQGRQGGVLGNPEINIWLKRTKLAVGTYGISTDHNDPTSHAIDLTDISTDDFEYTKEGTLTITEINTKTKIIKGTFSFTTSSTYFDQIDTNNTVTNGTFYYQYEEIK</sequence>
<dbReference type="RefSeq" id="WP_115814086.1">
    <property type="nucleotide sequence ID" value="NZ_QUNI01000009.1"/>
</dbReference>
<gene>
    <name evidence="1" type="ORF">C8P67_109140</name>
</gene>
<proteinExistence type="predicted"/>
<name>A0A3E0EE91_9FLAO</name>
<evidence type="ECO:0000313" key="2">
    <source>
        <dbReference type="Proteomes" id="UP000257136"/>
    </source>
</evidence>
<evidence type="ECO:0000313" key="1">
    <source>
        <dbReference type="EMBL" id="REG96491.1"/>
    </source>
</evidence>
<keyword evidence="2" id="KW-1185">Reference proteome</keyword>
<reference evidence="1 2" key="1">
    <citation type="submission" date="2018-08" db="EMBL/GenBank/DDBJ databases">
        <title>Genomic Encyclopedia of Archaeal and Bacterial Type Strains, Phase II (KMG-II): from individual species to whole genera.</title>
        <authorList>
            <person name="Goeker M."/>
        </authorList>
    </citation>
    <scope>NUCLEOTIDE SEQUENCE [LARGE SCALE GENOMIC DNA]</scope>
    <source>
        <strain evidence="1 2">DSM 100880</strain>
    </source>
</reference>
<dbReference type="EMBL" id="QUNI01000009">
    <property type="protein sequence ID" value="REG96491.1"/>
    <property type="molecule type" value="Genomic_DNA"/>
</dbReference>
<dbReference type="OrthoDB" id="1362816at2"/>
<dbReference type="Proteomes" id="UP000257136">
    <property type="component" value="Unassembled WGS sequence"/>
</dbReference>
<protein>
    <submittedName>
        <fullName evidence="1">Uncharacterized protein</fullName>
    </submittedName>
</protein>